<accession>A0AAD9V2Q0</accession>
<keyword evidence="2" id="KW-0808">Transferase</keyword>
<reference evidence="7" key="2">
    <citation type="journal article" date="2023" name="Science">
        <title>Genomic signatures of disease resistance in endangered staghorn corals.</title>
        <authorList>
            <person name="Vollmer S.V."/>
            <person name="Selwyn J.D."/>
            <person name="Despard B.A."/>
            <person name="Roesel C.L."/>
        </authorList>
    </citation>
    <scope>NUCLEOTIDE SEQUENCE</scope>
    <source>
        <strain evidence="7">K2</strain>
    </source>
</reference>
<evidence type="ECO:0000256" key="2">
    <source>
        <dbReference type="ARBA" id="ARBA00022679"/>
    </source>
</evidence>
<name>A0AAD9V2Q0_ACRCE</name>
<dbReference type="Pfam" id="PF02816">
    <property type="entry name" value="Alpha_kinase"/>
    <property type="match status" value="1"/>
</dbReference>
<dbReference type="InterPro" id="IPR004166">
    <property type="entry name" value="a-kinase_dom"/>
</dbReference>
<evidence type="ECO:0000313" key="8">
    <source>
        <dbReference type="Proteomes" id="UP001249851"/>
    </source>
</evidence>
<evidence type="ECO:0000256" key="4">
    <source>
        <dbReference type="ARBA" id="ARBA00022777"/>
    </source>
</evidence>
<evidence type="ECO:0000256" key="3">
    <source>
        <dbReference type="ARBA" id="ARBA00022741"/>
    </source>
</evidence>
<gene>
    <name evidence="7" type="ORF">P5673_018692</name>
</gene>
<proteinExistence type="predicted"/>
<organism evidence="7 8">
    <name type="scientific">Acropora cervicornis</name>
    <name type="common">Staghorn coral</name>
    <dbReference type="NCBI Taxonomy" id="6130"/>
    <lineage>
        <taxon>Eukaryota</taxon>
        <taxon>Metazoa</taxon>
        <taxon>Cnidaria</taxon>
        <taxon>Anthozoa</taxon>
        <taxon>Hexacorallia</taxon>
        <taxon>Scleractinia</taxon>
        <taxon>Astrocoeniina</taxon>
        <taxon>Acroporidae</taxon>
        <taxon>Acropora</taxon>
    </lineage>
</organism>
<feature type="domain" description="Alpha-type protein kinase" evidence="6">
    <location>
        <begin position="1"/>
        <end position="121"/>
    </location>
</feature>
<comment type="caution">
    <text evidence="7">The sequence shown here is derived from an EMBL/GenBank/DDBJ whole genome shotgun (WGS) entry which is preliminary data.</text>
</comment>
<keyword evidence="1" id="KW-0723">Serine/threonine-protein kinase</keyword>
<keyword evidence="3" id="KW-0547">Nucleotide-binding</keyword>
<sequence length="121" mass="13839">MGKSSHTIKYTWEEWVTIEEHIDEEFTKYVNKSGIPCGVDSDVRKKCESLAHFSHERSGENLMVVDMQGSVHSLFNPEIASKELVDGEEVLFSIGNLSLTAINNFIEHHTECSFYCTLLRR</sequence>
<dbReference type="PANTHER" id="PTHR45992">
    <property type="entry name" value="EUKARYOTIC ELONGATION FACTOR 2 KINASE-RELATED"/>
    <property type="match status" value="1"/>
</dbReference>
<dbReference type="PROSITE" id="PS51158">
    <property type="entry name" value="ALPHA_KINASE"/>
    <property type="match status" value="1"/>
</dbReference>
<evidence type="ECO:0000256" key="1">
    <source>
        <dbReference type="ARBA" id="ARBA00022527"/>
    </source>
</evidence>
<dbReference type="Proteomes" id="UP001249851">
    <property type="component" value="Unassembled WGS sequence"/>
</dbReference>
<reference evidence="7" key="1">
    <citation type="journal article" date="2023" name="G3 (Bethesda)">
        <title>Whole genome assembly and annotation of the endangered Caribbean coral Acropora cervicornis.</title>
        <authorList>
            <person name="Selwyn J.D."/>
            <person name="Vollmer S.V."/>
        </authorList>
    </citation>
    <scope>NUCLEOTIDE SEQUENCE</scope>
    <source>
        <strain evidence="7">K2</strain>
    </source>
</reference>
<dbReference type="SUPFAM" id="SSF56112">
    <property type="entry name" value="Protein kinase-like (PK-like)"/>
    <property type="match status" value="1"/>
</dbReference>
<keyword evidence="4" id="KW-0418">Kinase</keyword>
<keyword evidence="7" id="KW-0675">Receptor</keyword>
<evidence type="ECO:0000256" key="5">
    <source>
        <dbReference type="ARBA" id="ARBA00022840"/>
    </source>
</evidence>
<evidence type="ECO:0000259" key="6">
    <source>
        <dbReference type="PROSITE" id="PS51158"/>
    </source>
</evidence>
<dbReference type="InterPro" id="IPR011009">
    <property type="entry name" value="Kinase-like_dom_sf"/>
</dbReference>
<keyword evidence="5" id="KW-0067">ATP-binding</keyword>
<dbReference type="GO" id="GO:0005524">
    <property type="term" value="F:ATP binding"/>
    <property type="evidence" value="ECO:0007669"/>
    <property type="project" value="UniProtKB-KW"/>
</dbReference>
<protein>
    <submittedName>
        <fullName evidence="7">Transient receptor potential cation channel subfamily M member 6</fullName>
    </submittedName>
</protein>
<dbReference type="GO" id="GO:0004674">
    <property type="term" value="F:protein serine/threonine kinase activity"/>
    <property type="evidence" value="ECO:0007669"/>
    <property type="project" value="UniProtKB-KW"/>
</dbReference>
<keyword evidence="8" id="KW-1185">Reference proteome</keyword>
<dbReference type="AlphaFoldDB" id="A0AAD9V2Q0"/>
<dbReference type="Gene3D" id="3.20.200.10">
    <property type="entry name" value="MHCK/EF2 kinase"/>
    <property type="match status" value="1"/>
</dbReference>
<dbReference type="EMBL" id="JARQWQ010000042">
    <property type="protein sequence ID" value="KAK2559053.1"/>
    <property type="molecule type" value="Genomic_DNA"/>
</dbReference>
<dbReference type="InterPro" id="IPR051852">
    <property type="entry name" value="Alpha-type_PK"/>
</dbReference>
<evidence type="ECO:0000313" key="7">
    <source>
        <dbReference type="EMBL" id="KAK2559053.1"/>
    </source>
</evidence>